<dbReference type="InterPro" id="IPR017972">
    <property type="entry name" value="Cyt_P450_CS"/>
</dbReference>
<evidence type="ECO:0000256" key="3">
    <source>
        <dbReference type="ARBA" id="ARBA00022723"/>
    </source>
</evidence>
<dbReference type="InterPro" id="IPR001128">
    <property type="entry name" value="Cyt_P450"/>
</dbReference>
<evidence type="ECO:0000256" key="6">
    <source>
        <dbReference type="ARBA" id="ARBA00039038"/>
    </source>
</evidence>
<reference evidence="11" key="1">
    <citation type="submission" date="2021-01" db="EMBL/GenBank/DDBJ databases">
        <authorList>
            <person name="Eckstrom K.M.E."/>
        </authorList>
    </citation>
    <scope>NUCLEOTIDE SEQUENCE</scope>
    <source>
        <strain evidence="11">UVCC 0001</strain>
    </source>
</reference>
<dbReference type="EMBL" id="JASFZW010000007">
    <property type="protein sequence ID" value="KAK2077182.1"/>
    <property type="molecule type" value="Genomic_DNA"/>
</dbReference>
<dbReference type="PANTHER" id="PTHR24286">
    <property type="entry name" value="CYTOCHROME P450 26"/>
    <property type="match status" value="1"/>
</dbReference>
<comment type="cofactor">
    <cofactor evidence="1 9">
        <name>heme</name>
        <dbReference type="ChEBI" id="CHEBI:30413"/>
    </cofactor>
</comment>
<evidence type="ECO:0000256" key="9">
    <source>
        <dbReference type="PIRSR" id="PIRSR602403-1"/>
    </source>
</evidence>
<keyword evidence="10" id="KW-0503">Monooxygenase</keyword>
<dbReference type="Proteomes" id="UP001255856">
    <property type="component" value="Unassembled WGS sequence"/>
</dbReference>
<gene>
    <name evidence="11" type="ORF">QBZ16_004816</name>
</gene>
<sequence>MQAQDGTWASDSGSRGRWAWGFAGILPAALEAPPAVQWLVGIVVVLATLLYWEQLRFKLARMTRSGKLVPGPSRPTPLLGGIVEMVMDPYGFWDRQRRYADPGISYNSLVGKFILFVTDAAKCREIMSINDPNSMLMMLHPSAKNILGAQNLAFMHGPEHKAIRKSFLSLFTRKALGLYVEVQDGIIRQHLAQWLARPGEREVRDDCRDMNQMTSQEVFVGPYLDDPAVKAEFSKAYRAMTDAFLAFPRLPARHGRLARAQGPHVLKQAATRSIAHVRAGGEPRCLMDFWSQKCLEEIAEAEAAGLPPPPHTTVTRMADAMLDFLFASQDASTASLTWVLAFMDEHRDVLARVRAEQRALRPDPEATITGELLAEMSYTRQVVKEVLRTRPPAPMVPSMVYADYALTPDYVVKKGTMVVPSIVAANMQGFPEAERFDPDRFGPERKEDIVHAKNFLTFGHGPHYCVGKEYAINQLTAFLAILCLATDWDRRRTPKSDEWVYLPTIYPADCLVTFKPLTAAAS</sequence>
<dbReference type="PRINTS" id="PR00385">
    <property type="entry name" value="P450"/>
</dbReference>
<name>A0AAD9IJ83_PROWI</name>
<dbReference type="GO" id="GO:0016125">
    <property type="term" value="P:sterol metabolic process"/>
    <property type="evidence" value="ECO:0007669"/>
    <property type="project" value="TreeGrafter"/>
</dbReference>
<dbReference type="SUPFAM" id="SSF48264">
    <property type="entry name" value="Cytochrome P450"/>
    <property type="match status" value="1"/>
</dbReference>
<evidence type="ECO:0000256" key="10">
    <source>
        <dbReference type="RuleBase" id="RU000461"/>
    </source>
</evidence>
<evidence type="ECO:0000256" key="5">
    <source>
        <dbReference type="ARBA" id="ARBA00023004"/>
    </source>
</evidence>
<keyword evidence="9 10" id="KW-0349">Heme</keyword>
<proteinExistence type="inferred from homology"/>
<feature type="binding site" description="axial binding residue" evidence="9">
    <location>
        <position position="465"/>
    </location>
    <ligand>
        <name>heme</name>
        <dbReference type="ChEBI" id="CHEBI:30413"/>
    </ligand>
    <ligandPart>
        <name>Fe</name>
        <dbReference type="ChEBI" id="CHEBI:18248"/>
    </ligandPart>
</feature>
<organism evidence="11 12">
    <name type="scientific">Prototheca wickerhamii</name>
    <dbReference type="NCBI Taxonomy" id="3111"/>
    <lineage>
        <taxon>Eukaryota</taxon>
        <taxon>Viridiplantae</taxon>
        <taxon>Chlorophyta</taxon>
        <taxon>core chlorophytes</taxon>
        <taxon>Trebouxiophyceae</taxon>
        <taxon>Chlorellales</taxon>
        <taxon>Chlorellaceae</taxon>
        <taxon>Prototheca</taxon>
    </lineage>
</organism>
<evidence type="ECO:0000256" key="7">
    <source>
        <dbReference type="ARBA" id="ARBA00041546"/>
    </source>
</evidence>
<dbReference type="Gene3D" id="1.10.630.10">
    <property type="entry name" value="Cytochrome P450"/>
    <property type="match status" value="1"/>
</dbReference>
<dbReference type="EC" id="1.14.19.41" evidence="6"/>
<dbReference type="InterPro" id="IPR036396">
    <property type="entry name" value="Cyt_P450_sf"/>
</dbReference>
<dbReference type="CDD" id="cd11082">
    <property type="entry name" value="CYP61_CYP710"/>
    <property type="match status" value="1"/>
</dbReference>
<keyword evidence="4 10" id="KW-0560">Oxidoreductase</keyword>
<dbReference type="AlphaFoldDB" id="A0AAD9IJ83"/>
<evidence type="ECO:0000313" key="11">
    <source>
        <dbReference type="EMBL" id="KAK2077182.1"/>
    </source>
</evidence>
<accession>A0AAD9IJ83</accession>
<comment type="catalytic activity">
    <reaction evidence="8">
        <text>5-dehydroepisterol + NADPH + O2 + H(+) = ergosta-5,7,22,24(28)-tetraen-3beta-ol + NADP(+) + 2 H2O</text>
        <dbReference type="Rhea" id="RHEA:33467"/>
        <dbReference type="ChEBI" id="CHEBI:15377"/>
        <dbReference type="ChEBI" id="CHEBI:15378"/>
        <dbReference type="ChEBI" id="CHEBI:15379"/>
        <dbReference type="ChEBI" id="CHEBI:18249"/>
        <dbReference type="ChEBI" id="CHEBI:52972"/>
        <dbReference type="ChEBI" id="CHEBI:57783"/>
        <dbReference type="ChEBI" id="CHEBI:58349"/>
        <dbReference type="EC" id="1.14.19.41"/>
    </reaction>
</comment>
<comment type="similarity">
    <text evidence="2 10">Belongs to the cytochrome P450 family.</text>
</comment>
<dbReference type="GO" id="GO:0005506">
    <property type="term" value="F:iron ion binding"/>
    <property type="evidence" value="ECO:0007669"/>
    <property type="project" value="InterPro"/>
</dbReference>
<protein>
    <recommendedName>
        <fullName evidence="6">sterol 22-desaturase</fullName>
        <ecNumber evidence="6">1.14.19.41</ecNumber>
    </recommendedName>
    <alternativeName>
        <fullName evidence="7">C-22 sterol desaturase</fullName>
    </alternativeName>
</protein>
<dbReference type="PROSITE" id="PS00086">
    <property type="entry name" value="CYTOCHROME_P450"/>
    <property type="match status" value="1"/>
</dbReference>
<keyword evidence="3 9" id="KW-0479">Metal-binding</keyword>
<evidence type="ECO:0000256" key="8">
    <source>
        <dbReference type="ARBA" id="ARBA00047463"/>
    </source>
</evidence>
<dbReference type="PRINTS" id="PR00465">
    <property type="entry name" value="EP450IV"/>
</dbReference>
<evidence type="ECO:0000256" key="4">
    <source>
        <dbReference type="ARBA" id="ARBA00023002"/>
    </source>
</evidence>
<evidence type="ECO:0000256" key="1">
    <source>
        <dbReference type="ARBA" id="ARBA00001971"/>
    </source>
</evidence>
<dbReference type="GO" id="GO:0004497">
    <property type="term" value="F:monooxygenase activity"/>
    <property type="evidence" value="ECO:0007669"/>
    <property type="project" value="UniProtKB-KW"/>
</dbReference>
<dbReference type="GO" id="GO:0020037">
    <property type="term" value="F:heme binding"/>
    <property type="evidence" value="ECO:0007669"/>
    <property type="project" value="InterPro"/>
</dbReference>
<keyword evidence="5 9" id="KW-0408">Iron</keyword>
<dbReference type="InterPro" id="IPR002403">
    <property type="entry name" value="Cyt_P450_E_grp-IV"/>
</dbReference>
<comment type="caution">
    <text evidence="11">The sequence shown here is derived from an EMBL/GenBank/DDBJ whole genome shotgun (WGS) entry which is preliminary data.</text>
</comment>
<evidence type="ECO:0000256" key="2">
    <source>
        <dbReference type="ARBA" id="ARBA00010617"/>
    </source>
</evidence>
<dbReference type="GO" id="GO:0000249">
    <property type="term" value="F:C-22 sterol desaturase (NADPH) activity"/>
    <property type="evidence" value="ECO:0007669"/>
    <property type="project" value="UniProtKB-EC"/>
</dbReference>
<evidence type="ECO:0000313" key="12">
    <source>
        <dbReference type="Proteomes" id="UP001255856"/>
    </source>
</evidence>
<dbReference type="Pfam" id="PF00067">
    <property type="entry name" value="p450"/>
    <property type="match status" value="1"/>
</dbReference>
<keyword evidence="12" id="KW-1185">Reference proteome</keyword>
<dbReference type="PANTHER" id="PTHR24286:SF228">
    <property type="entry name" value="C-22 STEROL DESATURASE ERG5"/>
    <property type="match status" value="1"/>
</dbReference>